<comment type="similarity">
    <text evidence="3">Belongs to the CHZ1 family.</text>
</comment>
<dbReference type="GO" id="GO:0005634">
    <property type="term" value="C:nucleus"/>
    <property type="evidence" value="ECO:0007669"/>
    <property type="project" value="UniProtKB-SubCell"/>
</dbReference>
<feature type="compositionally biased region" description="Acidic residues" evidence="6">
    <location>
        <begin position="74"/>
        <end position="84"/>
    </location>
</feature>
<feature type="domain" description="Histone chaperone" evidence="7">
    <location>
        <begin position="43"/>
        <end position="71"/>
    </location>
</feature>
<evidence type="ECO:0000256" key="4">
    <source>
        <dbReference type="ARBA" id="ARBA00023186"/>
    </source>
</evidence>
<accession>A0AAW0G3F8</accession>
<feature type="region of interest" description="Disordered" evidence="6">
    <location>
        <begin position="1"/>
        <end position="33"/>
    </location>
</feature>
<evidence type="ECO:0000259" key="7">
    <source>
        <dbReference type="Pfam" id="PF09649"/>
    </source>
</evidence>
<evidence type="ECO:0000313" key="8">
    <source>
        <dbReference type="EMBL" id="KAK7684468.1"/>
    </source>
</evidence>
<feature type="compositionally biased region" description="Polar residues" evidence="6">
    <location>
        <begin position="123"/>
        <end position="138"/>
    </location>
</feature>
<comment type="caution">
    <text evidence="8">The sequence shown here is derived from an EMBL/GenBank/DDBJ whole genome shotgun (WGS) entry which is preliminary data.</text>
</comment>
<evidence type="ECO:0000256" key="6">
    <source>
        <dbReference type="SAM" id="MobiDB-lite"/>
    </source>
</evidence>
<proteinExistence type="inferred from homology"/>
<dbReference type="Pfam" id="PF09649">
    <property type="entry name" value="CHZ"/>
    <property type="match status" value="1"/>
</dbReference>
<feature type="region of interest" description="Disordered" evidence="6">
    <location>
        <begin position="71"/>
        <end position="166"/>
    </location>
</feature>
<comment type="function">
    <text evidence="1">Forms a chaperone-bound H2A.Z-H2B complex that acts as a source for SWR1 complex-dependent H2A to H2A.Z histone replacement in chromatin.</text>
</comment>
<sequence length="166" mass="18609">MSSKAKRRAEPERKSPRKSKKVKYCEDSDESEGDAYIEKDDFEDELQALAASNIIHGRRTRGIKVDYTKVDGFTGEDEDVDEETAEVRRGLSEKKRAKDTSRSPAKPASHKKIKKEGGKGNGSTSSKVLKTPKSTNQGIPLKPKKRAVYESEIDEESEEHHSDTKN</sequence>
<name>A0AAW0G3F8_9APHY</name>
<feature type="compositionally biased region" description="Basic and acidic residues" evidence="6">
    <location>
        <begin position="85"/>
        <end position="101"/>
    </location>
</feature>
<evidence type="ECO:0000313" key="9">
    <source>
        <dbReference type="Proteomes" id="UP001385951"/>
    </source>
</evidence>
<protein>
    <recommendedName>
        <fullName evidence="7">Histone chaperone domain-containing protein</fullName>
    </recommendedName>
</protein>
<dbReference type="AlphaFoldDB" id="A0AAW0G3F8"/>
<evidence type="ECO:0000256" key="1">
    <source>
        <dbReference type="ARBA" id="ARBA00002212"/>
    </source>
</evidence>
<keyword evidence="4" id="KW-0143">Chaperone</keyword>
<gene>
    <name evidence="8" type="ORF">QCA50_012415</name>
</gene>
<dbReference type="InterPro" id="IPR019098">
    <property type="entry name" value="Histone_chaperone_domain_CHZ"/>
</dbReference>
<dbReference type="Proteomes" id="UP001385951">
    <property type="component" value="Unassembled WGS sequence"/>
</dbReference>
<comment type="subcellular location">
    <subcellularLocation>
        <location evidence="2">Nucleus</location>
    </subcellularLocation>
</comment>
<keyword evidence="9" id="KW-1185">Reference proteome</keyword>
<reference evidence="8 9" key="1">
    <citation type="submission" date="2022-09" db="EMBL/GenBank/DDBJ databases">
        <authorList>
            <person name="Palmer J.M."/>
        </authorList>
    </citation>
    <scope>NUCLEOTIDE SEQUENCE [LARGE SCALE GENOMIC DNA]</scope>
    <source>
        <strain evidence="8 9">DSM 7382</strain>
    </source>
</reference>
<evidence type="ECO:0000256" key="2">
    <source>
        <dbReference type="ARBA" id="ARBA00004123"/>
    </source>
</evidence>
<dbReference type="EMBL" id="JASBNA010000025">
    <property type="protein sequence ID" value="KAK7684468.1"/>
    <property type="molecule type" value="Genomic_DNA"/>
</dbReference>
<evidence type="ECO:0000256" key="5">
    <source>
        <dbReference type="ARBA" id="ARBA00023242"/>
    </source>
</evidence>
<keyword evidence="5" id="KW-0539">Nucleus</keyword>
<evidence type="ECO:0000256" key="3">
    <source>
        <dbReference type="ARBA" id="ARBA00008057"/>
    </source>
</evidence>
<organism evidence="8 9">
    <name type="scientific">Cerrena zonata</name>
    <dbReference type="NCBI Taxonomy" id="2478898"/>
    <lineage>
        <taxon>Eukaryota</taxon>
        <taxon>Fungi</taxon>
        <taxon>Dikarya</taxon>
        <taxon>Basidiomycota</taxon>
        <taxon>Agaricomycotina</taxon>
        <taxon>Agaricomycetes</taxon>
        <taxon>Polyporales</taxon>
        <taxon>Cerrenaceae</taxon>
        <taxon>Cerrena</taxon>
    </lineage>
</organism>